<reference evidence="6 7" key="1">
    <citation type="journal article" date="2019" name="G3 (Bethesda)">
        <title>Sequencing of a Wild Apple (Malus baccata) Genome Unravels the Differences Between Cultivated and Wild Apple Species Regarding Disease Resistance and Cold Tolerance.</title>
        <authorList>
            <person name="Chen X."/>
        </authorList>
    </citation>
    <scope>NUCLEOTIDE SEQUENCE [LARGE SCALE GENOMIC DNA]</scope>
    <source>
        <strain evidence="7">cv. Shandingzi</strain>
        <tissue evidence="6">Leaves</tissue>
    </source>
</reference>
<dbReference type="PANTHER" id="PTHR10795">
    <property type="entry name" value="PROPROTEIN CONVERTASE SUBTILISIN/KEXIN"/>
    <property type="match status" value="1"/>
</dbReference>
<keyword evidence="7" id="KW-1185">Reference proteome</keyword>
<dbReference type="GO" id="GO:0006508">
    <property type="term" value="P:proteolysis"/>
    <property type="evidence" value="ECO:0007669"/>
    <property type="project" value="InterPro"/>
</dbReference>
<dbReference type="InterPro" id="IPR036852">
    <property type="entry name" value="Peptidase_S8/S53_dom_sf"/>
</dbReference>
<dbReference type="InterPro" id="IPR010259">
    <property type="entry name" value="S8pro/Inhibitor_I9"/>
</dbReference>
<dbReference type="GO" id="GO:0005576">
    <property type="term" value="C:extracellular region"/>
    <property type="evidence" value="ECO:0007669"/>
    <property type="project" value="UniProtKB-SubCell"/>
</dbReference>
<protein>
    <recommendedName>
        <fullName evidence="5">Inhibitor I9 domain-containing protein</fullName>
    </recommendedName>
</protein>
<dbReference type="PROSITE" id="PS51892">
    <property type="entry name" value="SUBTILASE"/>
    <property type="match status" value="1"/>
</dbReference>
<comment type="caution">
    <text evidence="4">Lacks conserved residue(s) required for the propagation of feature annotation.</text>
</comment>
<evidence type="ECO:0000256" key="1">
    <source>
        <dbReference type="ARBA" id="ARBA00004613"/>
    </source>
</evidence>
<dbReference type="Proteomes" id="UP000315295">
    <property type="component" value="Unassembled WGS sequence"/>
</dbReference>
<sequence length="161" mass="18288">MWKRQYEQLKFNTRSTQPYLFYWSGIDNKGGSKEPCILSTSRTLFLLFTICLFFDFSSKKLELVALLHLSTNSRELASELMVYSYKHGFSGFAAKLTESQTQQLSELPGVVRIIPNRLHKLETTRSWDFLGLSPHSPSNILPKSNMGDGVIIGVLDTGVDY</sequence>
<dbReference type="EMBL" id="VIEB01000245">
    <property type="protein sequence ID" value="TQD98978.1"/>
    <property type="molecule type" value="Genomic_DNA"/>
</dbReference>
<dbReference type="InterPro" id="IPR045051">
    <property type="entry name" value="SBT"/>
</dbReference>
<dbReference type="STRING" id="106549.A0A540MJM5"/>
<evidence type="ECO:0000256" key="2">
    <source>
        <dbReference type="ARBA" id="ARBA00011073"/>
    </source>
</evidence>
<dbReference type="Pfam" id="PF05922">
    <property type="entry name" value="Inhibitor_I9"/>
    <property type="match status" value="1"/>
</dbReference>
<accession>A0A540MJM5</accession>
<dbReference type="AlphaFoldDB" id="A0A540MJM5"/>
<comment type="subcellular location">
    <subcellularLocation>
        <location evidence="1">Secreted</location>
    </subcellularLocation>
</comment>
<proteinExistence type="inferred from homology"/>
<evidence type="ECO:0000259" key="5">
    <source>
        <dbReference type="Pfam" id="PF05922"/>
    </source>
</evidence>
<dbReference type="Gene3D" id="3.30.70.80">
    <property type="entry name" value="Peptidase S8 propeptide/proteinase inhibitor I9"/>
    <property type="match status" value="1"/>
</dbReference>
<feature type="domain" description="Inhibitor I9" evidence="5">
    <location>
        <begin position="66"/>
        <end position="121"/>
    </location>
</feature>
<dbReference type="InterPro" id="IPR037045">
    <property type="entry name" value="S8pro/Inhibitor_I9_sf"/>
</dbReference>
<evidence type="ECO:0000256" key="3">
    <source>
        <dbReference type="ARBA" id="ARBA00022729"/>
    </source>
</evidence>
<gene>
    <name evidence="6" type="ORF">C1H46_015448</name>
</gene>
<comment type="caution">
    <text evidence="6">The sequence shown here is derived from an EMBL/GenBank/DDBJ whole genome shotgun (WGS) entry which is preliminary data.</text>
</comment>
<comment type="similarity">
    <text evidence="2 4">Belongs to the peptidase S8 family.</text>
</comment>
<evidence type="ECO:0000256" key="4">
    <source>
        <dbReference type="PROSITE-ProRule" id="PRU01240"/>
    </source>
</evidence>
<keyword evidence="3" id="KW-0732">Signal</keyword>
<dbReference type="SUPFAM" id="SSF52743">
    <property type="entry name" value="Subtilisin-like"/>
    <property type="match status" value="1"/>
</dbReference>
<evidence type="ECO:0000313" key="6">
    <source>
        <dbReference type="EMBL" id="TQD98978.1"/>
    </source>
</evidence>
<dbReference type="GO" id="GO:0004252">
    <property type="term" value="F:serine-type endopeptidase activity"/>
    <property type="evidence" value="ECO:0007669"/>
    <property type="project" value="InterPro"/>
</dbReference>
<name>A0A540MJM5_MALBA</name>
<organism evidence="6 7">
    <name type="scientific">Malus baccata</name>
    <name type="common">Siberian crab apple</name>
    <name type="synonym">Pyrus baccata</name>
    <dbReference type="NCBI Taxonomy" id="106549"/>
    <lineage>
        <taxon>Eukaryota</taxon>
        <taxon>Viridiplantae</taxon>
        <taxon>Streptophyta</taxon>
        <taxon>Embryophyta</taxon>
        <taxon>Tracheophyta</taxon>
        <taxon>Spermatophyta</taxon>
        <taxon>Magnoliopsida</taxon>
        <taxon>eudicotyledons</taxon>
        <taxon>Gunneridae</taxon>
        <taxon>Pentapetalae</taxon>
        <taxon>rosids</taxon>
        <taxon>fabids</taxon>
        <taxon>Rosales</taxon>
        <taxon>Rosaceae</taxon>
        <taxon>Amygdaloideae</taxon>
        <taxon>Maleae</taxon>
        <taxon>Malus</taxon>
    </lineage>
</organism>
<evidence type="ECO:0000313" key="7">
    <source>
        <dbReference type="Proteomes" id="UP000315295"/>
    </source>
</evidence>